<feature type="transmembrane region" description="Helical" evidence="1">
    <location>
        <begin position="29"/>
        <end position="47"/>
    </location>
</feature>
<proteinExistence type="predicted"/>
<evidence type="ECO:0000313" key="2">
    <source>
        <dbReference type="EMBL" id="BCJ31328.1"/>
    </source>
</evidence>
<protein>
    <submittedName>
        <fullName evidence="2">Uncharacterized protein</fullName>
    </submittedName>
</protein>
<keyword evidence="1" id="KW-0472">Membrane</keyword>
<dbReference type="KEGG" id="aser:Asera_54360"/>
<evidence type="ECO:0000256" key="1">
    <source>
        <dbReference type="SAM" id="Phobius"/>
    </source>
</evidence>
<evidence type="ECO:0000313" key="3">
    <source>
        <dbReference type="Proteomes" id="UP000680750"/>
    </source>
</evidence>
<dbReference type="Proteomes" id="UP000680750">
    <property type="component" value="Chromosome"/>
</dbReference>
<organism evidence="2 3">
    <name type="scientific">Actinocatenispora sera</name>
    <dbReference type="NCBI Taxonomy" id="390989"/>
    <lineage>
        <taxon>Bacteria</taxon>
        <taxon>Bacillati</taxon>
        <taxon>Actinomycetota</taxon>
        <taxon>Actinomycetes</taxon>
        <taxon>Micromonosporales</taxon>
        <taxon>Micromonosporaceae</taxon>
        <taxon>Actinocatenispora</taxon>
    </lineage>
</organism>
<dbReference type="EMBL" id="AP023354">
    <property type="protein sequence ID" value="BCJ31328.1"/>
    <property type="molecule type" value="Genomic_DNA"/>
</dbReference>
<feature type="transmembrane region" description="Helical" evidence="1">
    <location>
        <begin position="53"/>
        <end position="71"/>
    </location>
</feature>
<gene>
    <name evidence="2" type="ORF">Asera_54360</name>
</gene>
<name>A0A810LBD1_9ACTN</name>
<dbReference type="AlphaFoldDB" id="A0A810LBD1"/>
<keyword evidence="3" id="KW-1185">Reference proteome</keyword>
<keyword evidence="1" id="KW-0812">Transmembrane</keyword>
<sequence length="82" mass="8840">MPQSWWMLADEGLADEGVVVAKPVSGCEAIIWASTAVALVCAVITALVQHNRAGAWVSLMAALVMIIMAGAERRRVQRRAQH</sequence>
<reference evidence="2" key="1">
    <citation type="submission" date="2020-08" db="EMBL/GenBank/DDBJ databases">
        <title>Whole genome shotgun sequence of Actinocatenispora sera NBRC 101916.</title>
        <authorList>
            <person name="Komaki H."/>
            <person name="Tamura T."/>
        </authorList>
    </citation>
    <scope>NUCLEOTIDE SEQUENCE</scope>
    <source>
        <strain evidence="2">NBRC 101916</strain>
    </source>
</reference>
<keyword evidence="1" id="KW-1133">Transmembrane helix</keyword>
<accession>A0A810LBD1</accession>